<dbReference type="PROSITE" id="PS50949">
    <property type="entry name" value="HTH_GNTR"/>
    <property type="match status" value="1"/>
</dbReference>
<dbReference type="Pfam" id="PF07702">
    <property type="entry name" value="UTRA"/>
    <property type="match status" value="1"/>
</dbReference>
<dbReference type="SUPFAM" id="SSF46785">
    <property type="entry name" value="Winged helix' DNA-binding domain"/>
    <property type="match status" value="1"/>
</dbReference>
<dbReference type="GO" id="GO:0003677">
    <property type="term" value="F:DNA binding"/>
    <property type="evidence" value="ECO:0007669"/>
    <property type="project" value="UniProtKB-KW"/>
</dbReference>
<dbReference type="AlphaFoldDB" id="A0A1H9N0D8"/>
<gene>
    <name evidence="5" type="ORF">SAMN05421767_13218</name>
</gene>
<dbReference type="EMBL" id="FOGF01000032">
    <property type="protein sequence ID" value="SER29125.1"/>
    <property type="molecule type" value="Genomic_DNA"/>
</dbReference>
<dbReference type="GO" id="GO:0003700">
    <property type="term" value="F:DNA-binding transcription factor activity"/>
    <property type="evidence" value="ECO:0007669"/>
    <property type="project" value="InterPro"/>
</dbReference>
<evidence type="ECO:0000313" key="6">
    <source>
        <dbReference type="Proteomes" id="UP000198556"/>
    </source>
</evidence>
<evidence type="ECO:0000256" key="2">
    <source>
        <dbReference type="ARBA" id="ARBA00023125"/>
    </source>
</evidence>
<dbReference type="Proteomes" id="UP000198556">
    <property type="component" value="Unassembled WGS sequence"/>
</dbReference>
<dbReference type="InterPro" id="IPR036388">
    <property type="entry name" value="WH-like_DNA-bd_sf"/>
</dbReference>
<evidence type="ECO:0000313" key="5">
    <source>
        <dbReference type="EMBL" id="SER29125.1"/>
    </source>
</evidence>
<accession>A0A1H9N0D8</accession>
<keyword evidence="6" id="KW-1185">Reference proteome</keyword>
<dbReference type="Gene3D" id="1.10.10.10">
    <property type="entry name" value="Winged helix-like DNA-binding domain superfamily/Winged helix DNA-binding domain"/>
    <property type="match status" value="1"/>
</dbReference>
<dbReference type="InterPro" id="IPR050679">
    <property type="entry name" value="Bact_HTH_transcr_reg"/>
</dbReference>
<dbReference type="SMART" id="SM00345">
    <property type="entry name" value="HTH_GNTR"/>
    <property type="match status" value="1"/>
</dbReference>
<organism evidence="5 6">
    <name type="scientific">Granulicatella balaenopterae</name>
    <dbReference type="NCBI Taxonomy" id="137733"/>
    <lineage>
        <taxon>Bacteria</taxon>
        <taxon>Bacillati</taxon>
        <taxon>Bacillota</taxon>
        <taxon>Bacilli</taxon>
        <taxon>Lactobacillales</taxon>
        <taxon>Carnobacteriaceae</taxon>
        <taxon>Granulicatella</taxon>
    </lineage>
</organism>
<dbReference type="PRINTS" id="PR00035">
    <property type="entry name" value="HTHGNTR"/>
</dbReference>
<dbReference type="InterPro" id="IPR011663">
    <property type="entry name" value="UTRA"/>
</dbReference>
<dbReference type="PANTHER" id="PTHR44846:SF1">
    <property type="entry name" value="MANNOSYL-D-GLYCERATE TRANSPORT_METABOLISM SYSTEM REPRESSOR MNGR-RELATED"/>
    <property type="match status" value="1"/>
</dbReference>
<dbReference type="InterPro" id="IPR000524">
    <property type="entry name" value="Tscrpt_reg_HTH_GntR"/>
</dbReference>
<keyword evidence="2" id="KW-0238">DNA-binding</keyword>
<dbReference type="InterPro" id="IPR028978">
    <property type="entry name" value="Chorismate_lyase_/UTRA_dom_sf"/>
</dbReference>
<reference evidence="5 6" key="1">
    <citation type="submission" date="2016-10" db="EMBL/GenBank/DDBJ databases">
        <authorList>
            <person name="de Groot N.N."/>
        </authorList>
    </citation>
    <scope>NUCLEOTIDE SEQUENCE [LARGE SCALE GENOMIC DNA]</scope>
    <source>
        <strain evidence="5 6">DSM 15827</strain>
    </source>
</reference>
<feature type="domain" description="HTH gntR-type" evidence="4">
    <location>
        <begin position="7"/>
        <end position="74"/>
    </location>
</feature>
<dbReference type="STRING" id="137733.SAMN05421767_13218"/>
<dbReference type="Pfam" id="PF00392">
    <property type="entry name" value="GntR"/>
    <property type="match status" value="1"/>
</dbReference>
<name>A0A1H9N0D8_9LACT</name>
<keyword evidence="3" id="KW-0804">Transcription</keyword>
<sequence>MNISDQSPLYSQLSIKLMDYITNHAETHQKMFSEREICRRYNVSRTTVRTALKELEGLGYIYKRQGKGTFVSNLWKERQDLANNYSFTKQMQSIGKVPKTQLLKFEILPADTLVAKQLEINLQEKIIRMERLRIADNEKMMVETTYLPYKLFPTLTGEDVKKHPLYDIFSQDFNQTIRYSDETFSASILNPHEAEILDATEGDACLRLKRSTYNSENRIIEFTLSIARSDQFVYKVRHYIHGEQS</sequence>
<dbReference type="GO" id="GO:0045892">
    <property type="term" value="P:negative regulation of DNA-templated transcription"/>
    <property type="evidence" value="ECO:0007669"/>
    <property type="project" value="TreeGrafter"/>
</dbReference>
<proteinExistence type="predicted"/>
<dbReference type="PANTHER" id="PTHR44846">
    <property type="entry name" value="MANNOSYL-D-GLYCERATE TRANSPORT/METABOLISM SYSTEM REPRESSOR MNGR-RELATED"/>
    <property type="match status" value="1"/>
</dbReference>
<evidence type="ECO:0000259" key="4">
    <source>
        <dbReference type="PROSITE" id="PS50949"/>
    </source>
</evidence>
<dbReference type="CDD" id="cd07377">
    <property type="entry name" value="WHTH_GntR"/>
    <property type="match status" value="1"/>
</dbReference>
<protein>
    <submittedName>
        <fullName evidence="5">GntR family transcriptional regulator</fullName>
    </submittedName>
</protein>
<evidence type="ECO:0000256" key="1">
    <source>
        <dbReference type="ARBA" id="ARBA00023015"/>
    </source>
</evidence>
<dbReference type="SUPFAM" id="SSF64288">
    <property type="entry name" value="Chorismate lyase-like"/>
    <property type="match status" value="1"/>
</dbReference>
<evidence type="ECO:0000256" key="3">
    <source>
        <dbReference type="ARBA" id="ARBA00023163"/>
    </source>
</evidence>
<dbReference type="Gene3D" id="3.40.1410.10">
    <property type="entry name" value="Chorismate lyase-like"/>
    <property type="match status" value="1"/>
</dbReference>
<keyword evidence="1" id="KW-0805">Transcription regulation</keyword>
<dbReference type="InterPro" id="IPR036390">
    <property type="entry name" value="WH_DNA-bd_sf"/>
</dbReference>
<dbReference type="RefSeq" id="WP_177159574.1">
    <property type="nucleotide sequence ID" value="NZ_FOGF01000032.1"/>
</dbReference>
<dbReference type="SMART" id="SM00866">
    <property type="entry name" value="UTRA"/>
    <property type="match status" value="1"/>
</dbReference>